<dbReference type="EC" id="2.1.2.10" evidence="2"/>
<organism evidence="10 11">
    <name type="scientific">Novispirillum itersonii</name>
    <name type="common">Aquaspirillum itersonii</name>
    <dbReference type="NCBI Taxonomy" id="189"/>
    <lineage>
        <taxon>Bacteria</taxon>
        <taxon>Pseudomonadati</taxon>
        <taxon>Pseudomonadota</taxon>
        <taxon>Alphaproteobacteria</taxon>
        <taxon>Rhodospirillales</taxon>
        <taxon>Novispirillaceae</taxon>
        <taxon>Novispirillum</taxon>
    </lineage>
</organism>
<evidence type="ECO:0000256" key="6">
    <source>
        <dbReference type="ARBA" id="ARBA00047665"/>
    </source>
</evidence>
<name>A0A7X0DKN1_NOVIT</name>
<evidence type="ECO:0000313" key="10">
    <source>
        <dbReference type="EMBL" id="MBB6209118.1"/>
    </source>
</evidence>
<dbReference type="Gene3D" id="3.30.70.1400">
    <property type="entry name" value="Aminomethyltransferase beta-barrel domains"/>
    <property type="match status" value="1"/>
</dbReference>
<keyword evidence="4 10" id="KW-0808">Transferase</keyword>
<dbReference type="Gene3D" id="3.30.1360.120">
    <property type="entry name" value="Probable tRNA modification gtpase trme, domain 1"/>
    <property type="match status" value="1"/>
</dbReference>
<evidence type="ECO:0000256" key="1">
    <source>
        <dbReference type="ARBA" id="ARBA00008609"/>
    </source>
</evidence>
<dbReference type="InterPro" id="IPR027266">
    <property type="entry name" value="TrmE/GcvT-like"/>
</dbReference>
<dbReference type="SUPFAM" id="SSF103025">
    <property type="entry name" value="Folate-binding domain"/>
    <property type="match status" value="1"/>
</dbReference>
<dbReference type="RefSeq" id="WP_184261003.1">
    <property type="nucleotide sequence ID" value="NZ_JACIIX010000001.1"/>
</dbReference>
<dbReference type="GO" id="GO:0005960">
    <property type="term" value="C:glycine cleavage complex"/>
    <property type="evidence" value="ECO:0007669"/>
    <property type="project" value="InterPro"/>
</dbReference>
<dbReference type="InterPro" id="IPR028896">
    <property type="entry name" value="GcvT/YgfZ/DmdA"/>
</dbReference>
<dbReference type="InterPro" id="IPR006223">
    <property type="entry name" value="GcvT"/>
</dbReference>
<keyword evidence="11" id="KW-1185">Reference proteome</keyword>
<evidence type="ECO:0000259" key="8">
    <source>
        <dbReference type="Pfam" id="PF01571"/>
    </source>
</evidence>
<evidence type="ECO:0000259" key="9">
    <source>
        <dbReference type="Pfam" id="PF08669"/>
    </source>
</evidence>
<dbReference type="EMBL" id="JACIIX010000001">
    <property type="protein sequence ID" value="MBB6209118.1"/>
    <property type="molecule type" value="Genomic_DNA"/>
</dbReference>
<comment type="caution">
    <text evidence="10">The sequence shown here is derived from an EMBL/GenBank/DDBJ whole genome shotgun (WGS) entry which is preliminary data.</text>
</comment>
<evidence type="ECO:0000256" key="7">
    <source>
        <dbReference type="PIRSR" id="PIRSR006487-1"/>
    </source>
</evidence>
<keyword evidence="10" id="KW-0489">Methyltransferase</keyword>
<evidence type="ECO:0000256" key="4">
    <source>
        <dbReference type="ARBA" id="ARBA00022679"/>
    </source>
</evidence>
<gene>
    <name evidence="10" type="ORF">FHS48_000499</name>
</gene>
<feature type="domain" description="Aminomethyltransferase C-terminal" evidence="9">
    <location>
        <begin position="294"/>
        <end position="372"/>
    </location>
</feature>
<dbReference type="InterPro" id="IPR029043">
    <property type="entry name" value="GcvT/YgfZ_C"/>
</dbReference>
<dbReference type="NCBIfam" id="NF010093">
    <property type="entry name" value="PRK13579.1"/>
    <property type="match status" value="1"/>
</dbReference>
<dbReference type="PANTHER" id="PTHR43757">
    <property type="entry name" value="AMINOMETHYLTRANSFERASE"/>
    <property type="match status" value="1"/>
</dbReference>
<dbReference type="GO" id="GO:0032259">
    <property type="term" value="P:methylation"/>
    <property type="evidence" value="ECO:0007669"/>
    <property type="project" value="UniProtKB-KW"/>
</dbReference>
<evidence type="ECO:0000256" key="5">
    <source>
        <dbReference type="ARBA" id="ARBA00031395"/>
    </source>
</evidence>
<protein>
    <recommendedName>
        <fullName evidence="2">aminomethyltransferase</fullName>
        <ecNumber evidence="2">2.1.2.10</ecNumber>
    </recommendedName>
    <alternativeName>
        <fullName evidence="5">Glycine cleavage system T protein</fullName>
    </alternativeName>
</protein>
<sequence length="379" mass="39916">MSASDAPDAPLKQVPLDALHRSLGARMVPFAGYDMPVQYPAGIIAEHTHCRTAAALFDVSHMGQATLTGADVAGALESLTPGSLKELKPGRQRYTLLMNDEGGIRDDLMVCNLGHTADGLQKWFVVVNAGCKDADFAHMQAAFGDRVTIERHEDRALIALQGPKAGAVLAHFAPASASMVFMDAGPLEICGVPCFATRSGYSGEDGFEISIPGDQAEHVVRQLLDHADVQPAGLGARDSLRLEAGLPLYGSDIDTTTSPVEAALEFALGKRRKADGGFPGFGTVTDHLTNGTTRRRVGILVEGRAPARAHTEIQSTDGQTIGEVTSGGFGPSVNGPIAMGYVASAYAEPGTALALIVRGKALPARVVTLPFVEQRYYRG</sequence>
<dbReference type="Pfam" id="PF08669">
    <property type="entry name" value="GCV_T_C"/>
    <property type="match status" value="1"/>
</dbReference>
<dbReference type="Gene3D" id="2.40.30.110">
    <property type="entry name" value="Aminomethyltransferase beta-barrel domains"/>
    <property type="match status" value="1"/>
</dbReference>
<feature type="domain" description="GCVT N-terminal" evidence="8">
    <location>
        <begin position="18"/>
        <end position="269"/>
    </location>
</feature>
<dbReference type="GO" id="GO:0008483">
    <property type="term" value="F:transaminase activity"/>
    <property type="evidence" value="ECO:0007669"/>
    <property type="project" value="UniProtKB-KW"/>
</dbReference>
<dbReference type="Proteomes" id="UP000544872">
    <property type="component" value="Unassembled WGS sequence"/>
</dbReference>
<dbReference type="NCBIfam" id="NF001567">
    <property type="entry name" value="PRK00389.1"/>
    <property type="match status" value="1"/>
</dbReference>
<dbReference type="InterPro" id="IPR013977">
    <property type="entry name" value="GcvT_C"/>
</dbReference>
<comment type="similarity">
    <text evidence="1">Belongs to the GcvT family.</text>
</comment>
<evidence type="ECO:0000256" key="3">
    <source>
        <dbReference type="ARBA" id="ARBA00022576"/>
    </source>
</evidence>
<dbReference type="InterPro" id="IPR006222">
    <property type="entry name" value="GCVT_N"/>
</dbReference>
<dbReference type="Pfam" id="PF01571">
    <property type="entry name" value="GCV_T"/>
    <property type="match status" value="1"/>
</dbReference>
<dbReference type="AlphaFoldDB" id="A0A7X0DKN1"/>
<accession>A0A7X0DKN1</accession>
<dbReference type="PIRSF" id="PIRSF006487">
    <property type="entry name" value="GcvT"/>
    <property type="match status" value="1"/>
</dbReference>
<evidence type="ECO:0000256" key="2">
    <source>
        <dbReference type="ARBA" id="ARBA00012616"/>
    </source>
</evidence>
<dbReference type="NCBIfam" id="TIGR00528">
    <property type="entry name" value="gcvT"/>
    <property type="match status" value="1"/>
</dbReference>
<dbReference type="Gene3D" id="4.10.1250.10">
    <property type="entry name" value="Aminomethyltransferase fragment"/>
    <property type="match status" value="1"/>
</dbReference>
<dbReference type="PANTHER" id="PTHR43757:SF2">
    <property type="entry name" value="AMINOMETHYLTRANSFERASE, MITOCHONDRIAL"/>
    <property type="match status" value="1"/>
</dbReference>
<proteinExistence type="inferred from homology"/>
<dbReference type="GO" id="GO:0004047">
    <property type="term" value="F:aminomethyltransferase activity"/>
    <property type="evidence" value="ECO:0007669"/>
    <property type="project" value="UniProtKB-EC"/>
</dbReference>
<dbReference type="SUPFAM" id="SSF101790">
    <property type="entry name" value="Aminomethyltransferase beta-barrel domain"/>
    <property type="match status" value="1"/>
</dbReference>
<dbReference type="GO" id="GO:0006546">
    <property type="term" value="P:glycine catabolic process"/>
    <property type="evidence" value="ECO:0007669"/>
    <property type="project" value="InterPro"/>
</dbReference>
<evidence type="ECO:0000313" key="11">
    <source>
        <dbReference type="Proteomes" id="UP000544872"/>
    </source>
</evidence>
<dbReference type="GO" id="GO:0008168">
    <property type="term" value="F:methyltransferase activity"/>
    <property type="evidence" value="ECO:0007669"/>
    <property type="project" value="UniProtKB-KW"/>
</dbReference>
<comment type="catalytic activity">
    <reaction evidence="6">
        <text>N(6)-[(R)-S(8)-aminomethyldihydrolipoyl]-L-lysyl-[protein] + (6S)-5,6,7,8-tetrahydrofolate = N(6)-[(R)-dihydrolipoyl]-L-lysyl-[protein] + (6R)-5,10-methylene-5,6,7,8-tetrahydrofolate + NH4(+)</text>
        <dbReference type="Rhea" id="RHEA:16945"/>
        <dbReference type="Rhea" id="RHEA-COMP:10475"/>
        <dbReference type="Rhea" id="RHEA-COMP:10492"/>
        <dbReference type="ChEBI" id="CHEBI:15636"/>
        <dbReference type="ChEBI" id="CHEBI:28938"/>
        <dbReference type="ChEBI" id="CHEBI:57453"/>
        <dbReference type="ChEBI" id="CHEBI:83100"/>
        <dbReference type="ChEBI" id="CHEBI:83143"/>
        <dbReference type="EC" id="2.1.2.10"/>
    </reaction>
</comment>
<keyword evidence="3" id="KW-0032">Aminotransferase</keyword>
<reference evidence="10 11" key="1">
    <citation type="submission" date="2020-08" db="EMBL/GenBank/DDBJ databases">
        <title>Genomic Encyclopedia of Type Strains, Phase IV (KMG-IV): sequencing the most valuable type-strain genomes for metagenomic binning, comparative biology and taxonomic classification.</title>
        <authorList>
            <person name="Goeker M."/>
        </authorList>
    </citation>
    <scope>NUCLEOTIDE SEQUENCE [LARGE SCALE GENOMIC DNA]</scope>
    <source>
        <strain evidence="10 11">DSM 11590</strain>
    </source>
</reference>
<feature type="binding site" evidence="7">
    <location>
        <position position="208"/>
    </location>
    <ligand>
        <name>substrate</name>
    </ligand>
</feature>